<keyword evidence="2" id="KW-1185">Reference proteome</keyword>
<organism evidence="1 2">
    <name type="scientific">Symbiochloris irregularis</name>
    <dbReference type="NCBI Taxonomy" id="706552"/>
    <lineage>
        <taxon>Eukaryota</taxon>
        <taxon>Viridiplantae</taxon>
        <taxon>Chlorophyta</taxon>
        <taxon>core chlorophytes</taxon>
        <taxon>Trebouxiophyceae</taxon>
        <taxon>Trebouxiales</taxon>
        <taxon>Trebouxiaceae</taxon>
        <taxon>Symbiochloris</taxon>
    </lineage>
</organism>
<gene>
    <name evidence="1" type="ORF">WJX73_007326</name>
</gene>
<sequence length="219" mass="23872">MLAQLDAKSLGRLALACRAGRELVALAPRDLWRRVAAEILPARHPACVLEGPAICAALAAFGASQSNLRKGSWSCHDVIPEVLTTPKFAPNGRDFAIMVAVDTCDVELEDLFESRANLIDPADPLTVAAYANSTFYHLVACGEDGSMIPLVLRPLPRPWHQDWQWSSDGQSLVCIDIAEGTTRLHLVKEVDTLGGAQRQAVSLYSRRCLDATERHKSFG</sequence>
<evidence type="ECO:0000313" key="2">
    <source>
        <dbReference type="Proteomes" id="UP001465755"/>
    </source>
</evidence>
<dbReference type="AlphaFoldDB" id="A0AAW1P602"/>
<evidence type="ECO:0000313" key="1">
    <source>
        <dbReference type="EMBL" id="KAK9803727.1"/>
    </source>
</evidence>
<evidence type="ECO:0008006" key="3">
    <source>
        <dbReference type="Google" id="ProtNLM"/>
    </source>
</evidence>
<protein>
    <recommendedName>
        <fullName evidence="3">F-box domain-containing protein</fullName>
    </recommendedName>
</protein>
<dbReference type="EMBL" id="JALJOQ010000057">
    <property type="protein sequence ID" value="KAK9803727.1"/>
    <property type="molecule type" value="Genomic_DNA"/>
</dbReference>
<reference evidence="1 2" key="1">
    <citation type="journal article" date="2024" name="Nat. Commun.">
        <title>Phylogenomics reveals the evolutionary origins of lichenization in chlorophyte algae.</title>
        <authorList>
            <person name="Puginier C."/>
            <person name="Libourel C."/>
            <person name="Otte J."/>
            <person name="Skaloud P."/>
            <person name="Haon M."/>
            <person name="Grisel S."/>
            <person name="Petersen M."/>
            <person name="Berrin J.G."/>
            <person name="Delaux P.M."/>
            <person name="Dal Grande F."/>
            <person name="Keller J."/>
        </authorList>
    </citation>
    <scope>NUCLEOTIDE SEQUENCE [LARGE SCALE GENOMIC DNA]</scope>
    <source>
        <strain evidence="1 2">SAG 2036</strain>
    </source>
</reference>
<accession>A0AAW1P602</accession>
<proteinExistence type="predicted"/>
<comment type="caution">
    <text evidence="1">The sequence shown here is derived from an EMBL/GenBank/DDBJ whole genome shotgun (WGS) entry which is preliminary data.</text>
</comment>
<dbReference type="Proteomes" id="UP001465755">
    <property type="component" value="Unassembled WGS sequence"/>
</dbReference>
<name>A0AAW1P602_9CHLO</name>